<dbReference type="SUPFAM" id="SSF57625">
    <property type="entry name" value="Invertebrate chitin-binding proteins"/>
    <property type="match status" value="3"/>
</dbReference>
<evidence type="ECO:0000256" key="6">
    <source>
        <dbReference type="SAM" id="MobiDB-lite"/>
    </source>
</evidence>
<dbReference type="PANTHER" id="PTHR23301">
    <property type="entry name" value="CHITIN BINDING PERITROPHIN-A"/>
    <property type="match status" value="1"/>
</dbReference>
<dbReference type="GO" id="GO:0005576">
    <property type="term" value="C:extracellular region"/>
    <property type="evidence" value="ECO:0007669"/>
    <property type="project" value="InterPro"/>
</dbReference>
<dbReference type="Proteomes" id="UP000198287">
    <property type="component" value="Unassembled WGS sequence"/>
</dbReference>
<dbReference type="GO" id="GO:0008061">
    <property type="term" value="F:chitin binding"/>
    <property type="evidence" value="ECO:0007669"/>
    <property type="project" value="UniProtKB-KW"/>
</dbReference>
<keyword evidence="5" id="KW-0325">Glycoprotein</keyword>
<evidence type="ECO:0000256" key="1">
    <source>
        <dbReference type="ARBA" id="ARBA00022669"/>
    </source>
</evidence>
<feature type="signal peptide" evidence="7">
    <location>
        <begin position="1"/>
        <end position="20"/>
    </location>
</feature>
<dbReference type="SMART" id="SM00494">
    <property type="entry name" value="ChtBD2"/>
    <property type="match status" value="3"/>
</dbReference>
<dbReference type="PANTHER" id="PTHR23301:SF0">
    <property type="entry name" value="CHITIN-BINDING TYPE-2 DOMAIN-CONTAINING PROTEIN-RELATED"/>
    <property type="match status" value="1"/>
</dbReference>
<feature type="region of interest" description="Disordered" evidence="6">
    <location>
        <begin position="183"/>
        <end position="243"/>
    </location>
</feature>
<evidence type="ECO:0000313" key="10">
    <source>
        <dbReference type="Proteomes" id="UP000198287"/>
    </source>
</evidence>
<organism evidence="9 10">
    <name type="scientific">Folsomia candida</name>
    <name type="common">Springtail</name>
    <dbReference type="NCBI Taxonomy" id="158441"/>
    <lineage>
        <taxon>Eukaryota</taxon>
        <taxon>Metazoa</taxon>
        <taxon>Ecdysozoa</taxon>
        <taxon>Arthropoda</taxon>
        <taxon>Hexapoda</taxon>
        <taxon>Collembola</taxon>
        <taxon>Entomobryomorpha</taxon>
        <taxon>Isotomoidea</taxon>
        <taxon>Isotomidae</taxon>
        <taxon>Proisotominae</taxon>
        <taxon>Folsomia</taxon>
    </lineage>
</organism>
<evidence type="ECO:0000256" key="5">
    <source>
        <dbReference type="ARBA" id="ARBA00023180"/>
    </source>
</evidence>
<feature type="domain" description="Chitin-binding type-2" evidence="8">
    <location>
        <begin position="242"/>
        <end position="299"/>
    </location>
</feature>
<proteinExistence type="predicted"/>
<dbReference type="OMA" id="RHPECSK"/>
<feature type="compositionally biased region" description="Low complexity" evidence="6">
    <location>
        <begin position="196"/>
        <end position="223"/>
    </location>
</feature>
<reference evidence="9 10" key="1">
    <citation type="submission" date="2015-12" db="EMBL/GenBank/DDBJ databases">
        <title>The genome of Folsomia candida.</title>
        <authorList>
            <person name="Faddeeva A."/>
            <person name="Derks M.F."/>
            <person name="Anvar Y."/>
            <person name="Smit S."/>
            <person name="Van Straalen N."/>
            <person name="Roelofs D."/>
        </authorList>
    </citation>
    <scope>NUCLEOTIDE SEQUENCE [LARGE SCALE GENOMIC DNA]</scope>
    <source>
        <strain evidence="9 10">VU population</strain>
        <tissue evidence="9">Whole body</tissue>
    </source>
</reference>
<keyword evidence="10" id="KW-1185">Reference proteome</keyword>
<gene>
    <name evidence="9" type="ORF">Fcan01_00980</name>
</gene>
<evidence type="ECO:0000259" key="8">
    <source>
        <dbReference type="PROSITE" id="PS50940"/>
    </source>
</evidence>
<dbReference type="PROSITE" id="PS50940">
    <property type="entry name" value="CHIT_BIND_II"/>
    <property type="match status" value="3"/>
</dbReference>
<evidence type="ECO:0000256" key="7">
    <source>
        <dbReference type="SAM" id="SignalP"/>
    </source>
</evidence>
<protein>
    <submittedName>
        <fullName evidence="9">Putative chitinase 3</fullName>
    </submittedName>
</protein>
<keyword evidence="3" id="KW-0677">Repeat</keyword>
<feature type="chain" id="PRO_5012262812" evidence="7">
    <location>
        <begin position="21"/>
        <end position="301"/>
    </location>
</feature>
<feature type="domain" description="Chitin-binding type-2" evidence="8">
    <location>
        <begin position="42"/>
        <end position="94"/>
    </location>
</feature>
<feature type="compositionally biased region" description="Low complexity" evidence="6">
    <location>
        <begin position="106"/>
        <end position="124"/>
    </location>
</feature>
<keyword evidence="2 7" id="KW-0732">Signal</keyword>
<evidence type="ECO:0000313" key="9">
    <source>
        <dbReference type="EMBL" id="OXA61317.1"/>
    </source>
</evidence>
<sequence>MISKSLLAVVLLVSPLLCDAGNLRRQVRQLGQEPIGPLPDWDGPCEGAFPDPDDCRQFIECWAGEATLWTCTERMLFDLEYYGCNYAQYTHCYERPRPTDVPSTQNPPATTVPTTTSNVTTSTTPAPPIDYTCPEGDGVFAHEERCEYYWNCYAGDVQLIHCQGDYLFDRRYNGCNFPEMTDCDHRERPDGSGSNPTTRPTQTTTVRTTTEYTGPTTPEVEPTFHTGPSVSTTTTTTRRPGGFECPVDAPDGNHADPDDCTAFFTCVGGIAYRNQCPIPLYYSIPGDMCDYRNNVDCGTRP</sequence>
<comment type="caution">
    <text evidence="9">The sequence shown here is derived from an EMBL/GenBank/DDBJ whole genome shotgun (WGS) entry which is preliminary data.</text>
</comment>
<dbReference type="Gene3D" id="2.170.140.10">
    <property type="entry name" value="Chitin binding domain"/>
    <property type="match status" value="2"/>
</dbReference>
<accession>A0A226EVX3</accession>
<evidence type="ECO:0000256" key="4">
    <source>
        <dbReference type="ARBA" id="ARBA00023157"/>
    </source>
</evidence>
<dbReference type="InterPro" id="IPR036508">
    <property type="entry name" value="Chitin-bd_dom_sf"/>
</dbReference>
<feature type="region of interest" description="Disordered" evidence="6">
    <location>
        <begin position="99"/>
        <end position="130"/>
    </location>
</feature>
<dbReference type="Gene3D" id="3.20.20.80">
    <property type="entry name" value="Glycosidases"/>
    <property type="match status" value="1"/>
</dbReference>
<feature type="domain" description="Chitin-binding type-2" evidence="8">
    <location>
        <begin position="130"/>
        <end position="185"/>
    </location>
</feature>
<dbReference type="EMBL" id="LNIX01000001">
    <property type="protein sequence ID" value="OXA61317.1"/>
    <property type="molecule type" value="Genomic_DNA"/>
</dbReference>
<dbReference type="AlphaFoldDB" id="A0A226EVX3"/>
<name>A0A226EVX3_FOLCA</name>
<dbReference type="Pfam" id="PF01607">
    <property type="entry name" value="CBM_14"/>
    <property type="match status" value="3"/>
</dbReference>
<dbReference type="InterPro" id="IPR002557">
    <property type="entry name" value="Chitin-bd_dom"/>
</dbReference>
<keyword evidence="1" id="KW-0147">Chitin-binding</keyword>
<dbReference type="OrthoDB" id="6020543at2759"/>
<keyword evidence="4" id="KW-1015">Disulfide bond</keyword>
<evidence type="ECO:0000256" key="3">
    <source>
        <dbReference type="ARBA" id="ARBA00022737"/>
    </source>
</evidence>
<dbReference type="InterPro" id="IPR051940">
    <property type="entry name" value="Chitin_bind-dev_reg"/>
</dbReference>
<evidence type="ECO:0000256" key="2">
    <source>
        <dbReference type="ARBA" id="ARBA00022729"/>
    </source>
</evidence>